<proteinExistence type="predicted"/>
<dbReference type="EMBL" id="JANPWB010000012">
    <property type="protein sequence ID" value="KAJ1113710.1"/>
    <property type="molecule type" value="Genomic_DNA"/>
</dbReference>
<dbReference type="AlphaFoldDB" id="A0AAV7NFQ8"/>
<dbReference type="Proteomes" id="UP001066276">
    <property type="component" value="Chromosome 8"/>
</dbReference>
<comment type="caution">
    <text evidence="1">The sequence shown here is derived from an EMBL/GenBank/DDBJ whole genome shotgun (WGS) entry which is preliminary data.</text>
</comment>
<evidence type="ECO:0000313" key="1">
    <source>
        <dbReference type="EMBL" id="KAJ1113710.1"/>
    </source>
</evidence>
<accession>A0AAV7NFQ8</accession>
<protein>
    <submittedName>
        <fullName evidence="1">Uncharacterized protein</fullName>
    </submittedName>
</protein>
<sequence>MEDAKESEEDDLSVQEGNVCEVFCDVSEITCGVITEQEWKEAVKEDVEGDVWCFVMKSARAISVVIEGSVRAPDIKAESWGRDDGCEELYGWGDKK</sequence>
<reference evidence="1" key="1">
    <citation type="journal article" date="2022" name="bioRxiv">
        <title>Sequencing and chromosome-scale assembly of the giantPleurodeles waltlgenome.</title>
        <authorList>
            <person name="Brown T."/>
            <person name="Elewa A."/>
            <person name="Iarovenko S."/>
            <person name="Subramanian E."/>
            <person name="Araus A.J."/>
            <person name="Petzold A."/>
            <person name="Susuki M."/>
            <person name="Suzuki K.-i.T."/>
            <person name="Hayashi T."/>
            <person name="Toyoda A."/>
            <person name="Oliveira C."/>
            <person name="Osipova E."/>
            <person name="Leigh N.D."/>
            <person name="Simon A."/>
            <person name="Yun M.H."/>
        </authorList>
    </citation>
    <scope>NUCLEOTIDE SEQUENCE</scope>
    <source>
        <strain evidence="1">20211129_DDA</strain>
        <tissue evidence="1">Liver</tissue>
    </source>
</reference>
<gene>
    <name evidence="1" type="ORF">NDU88_001952</name>
</gene>
<name>A0AAV7NFQ8_PLEWA</name>
<organism evidence="1 2">
    <name type="scientific">Pleurodeles waltl</name>
    <name type="common">Iberian ribbed newt</name>
    <dbReference type="NCBI Taxonomy" id="8319"/>
    <lineage>
        <taxon>Eukaryota</taxon>
        <taxon>Metazoa</taxon>
        <taxon>Chordata</taxon>
        <taxon>Craniata</taxon>
        <taxon>Vertebrata</taxon>
        <taxon>Euteleostomi</taxon>
        <taxon>Amphibia</taxon>
        <taxon>Batrachia</taxon>
        <taxon>Caudata</taxon>
        <taxon>Salamandroidea</taxon>
        <taxon>Salamandridae</taxon>
        <taxon>Pleurodelinae</taxon>
        <taxon>Pleurodeles</taxon>
    </lineage>
</organism>
<evidence type="ECO:0000313" key="2">
    <source>
        <dbReference type="Proteomes" id="UP001066276"/>
    </source>
</evidence>
<keyword evidence="2" id="KW-1185">Reference proteome</keyword>